<feature type="domain" description="FAR1" evidence="1">
    <location>
        <begin position="11"/>
        <end position="102"/>
    </location>
</feature>
<evidence type="ECO:0000313" key="3">
    <source>
        <dbReference type="Proteomes" id="UP001141253"/>
    </source>
</evidence>
<sequence length="245" mass="28541">MEFESAEYAREFYELYGRRMGFTIRNNRTRRSLKDNSIIGREFVCSKEGFRGGKCPKRENGVFQSRPVTREGCNAMLRIAAKDGGKWVIYGFIKEHNHDLNPSKIPPRRSHRIAFSEDEKDLKIRELSTELHREKKKSAAYQKQLQMVLTYIEEHTQRLSLKAEVVADKVKELESAEPEDPDYELCIRKDNCCYMQDSPCHPMNFVTKYNFALSEESLFTTARFDRIRKEGLVLGTAVLRLQAQA</sequence>
<dbReference type="EMBL" id="JAPFFI010000014">
    <property type="protein sequence ID" value="KAJ6366515.1"/>
    <property type="molecule type" value="Genomic_DNA"/>
</dbReference>
<protein>
    <recommendedName>
        <fullName evidence="1">FAR1 domain-containing protein</fullName>
    </recommendedName>
</protein>
<gene>
    <name evidence="2" type="ORF">OIU77_002998</name>
</gene>
<dbReference type="PANTHER" id="PTHR46328">
    <property type="entry name" value="FAR-RED IMPAIRED RESPONSIVE (FAR1) FAMILY PROTEIN-RELATED"/>
    <property type="match status" value="1"/>
</dbReference>
<keyword evidence="3" id="KW-1185">Reference proteome</keyword>
<reference evidence="2" key="2">
    <citation type="journal article" date="2023" name="Int. J. Mol. Sci.">
        <title>De Novo Assembly and Annotation of 11 Diverse Shrub Willow (Salix) Genomes Reveals Novel Gene Organization in Sex-Linked Regions.</title>
        <authorList>
            <person name="Hyden B."/>
            <person name="Feng K."/>
            <person name="Yates T.B."/>
            <person name="Jawdy S."/>
            <person name="Cereghino C."/>
            <person name="Smart L.B."/>
            <person name="Muchero W."/>
        </authorList>
    </citation>
    <scope>NUCLEOTIDE SEQUENCE</scope>
    <source>
        <tissue evidence="2">Shoot tip</tissue>
    </source>
</reference>
<name>A0ABQ9AZR5_9ROSI</name>
<comment type="caution">
    <text evidence="2">The sequence shown here is derived from an EMBL/GenBank/DDBJ whole genome shotgun (WGS) entry which is preliminary data.</text>
</comment>
<accession>A0ABQ9AZR5</accession>
<evidence type="ECO:0000259" key="1">
    <source>
        <dbReference type="Pfam" id="PF03101"/>
    </source>
</evidence>
<dbReference type="InterPro" id="IPR004330">
    <property type="entry name" value="FAR1_DNA_bnd_dom"/>
</dbReference>
<dbReference type="Proteomes" id="UP001141253">
    <property type="component" value="Chromosome 7"/>
</dbReference>
<dbReference type="PANTHER" id="PTHR46328:SF27">
    <property type="entry name" value="OS12G0287500 PROTEIN"/>
    <property type="match status" value="1"/>
</dbReference>
<dbReference type="Pfam" id="PF03101">
    <property type="entry name" value="FAR1"/>
    <property type="match status" value="1"/>
</dbReference>
<organism evidence="2 3">
    <name type="scientific">Salix suchowensis</name>
    <dbReference type="NCBI Taxonomy" id="1278906"/>
    <lineage>
        <taxon>Eukaryota</taxon>
        <taxon>Viridiplantae</taxon>
        <taxon>Streptophyta</taxon>
        <taxon>Embryophyta</taxon>
        <taxon>Tracheophyta</taxon>
        <taxon>Spermatophyta</taxon>
        <taxon>Magnoliopsida</taxon>
        <taxon>eudicotyledons</taxon>
        <taxon>Gunneridae</taxon>
        <taxon>Pentapetalae</taxon>
        <taxon>rosids</taxon>
        <taxon>fabids</taxon>
        <taxon>Malpighiales</taxon>
        <taxon>Salicaceae</taxon>
        <taxon>Saliceae</taxon>
        <taxon>Salix</taxon>
    </lineage>
</organism>
<evidence type="ECO:0000313" key="2">
    <source>
        <dbReference type="EMBL" id="KAJ6366515.1"/>
    </source>
</evidence>
<reference evidence="2" key="1">
    <citation type="submission" date="2022-10" db="EMBL/GenBank/DDBJ databases">
        <authorList>
            <person name="Hyden B.L."/>
            <person name="Feng K."/>
            <person name="Yates T."/>
            <person name="Jawdy S."/>
            <person name="Smart L.B."/>
            <person name="Muchero W."/>
        </authorList>
    </citation>
    <scope>NUCLEOTIDE SEQUENCE</scope>
    <source>
        <tissue evidence="2">Shoot tip</tissue>
    </source>
</reference>
<proteinExistence type="predicted"/>